<feature type="transmembrane region" description="Helical" evidence="1">
    <location>
        <begin position="132"/>
        <end position="153"/>
    </location>
</feature>
<proteinExistence type="predicted"/>
<dbReference type="RefSeq" id="WP_011900559.1">
    <property type="nucleotide sequence ID" value="NZ_JAAVJF010000001.1"/>
</dbReference>
<sequence length="163" mass="17534">MRVTTGLKWGLVVGAVVGVLQGIVSYLEYLETGEALLRFIYQEMIRQGTPPEVATRALEISRFFIGPGAVVSSIIGNVITYLIIGIIMAAVWEKLRTGWLVKGVIFSVALLAITVIPALVSPPPPGYPRSPIQYTALHIAISFAGPLLLAAFLNKTAQKEVTS</sequence>
<dbReference type="GeneID" id="5054617"/>
<dbReference type="AlphaFoldDB" id="A0A7L4P519"/>
<evidence type="ECO:0000256" key="1">
    <source>
        <dbReference type="SAM" id="Phobius"/>
    </source>
</evidence>
<feature type="transmembrane region" description="Helical" evidence="1">
    <location>
        <begin position="7"/>
        <end position="27"/>
    </location>
</feature>
<gene>
    <name evidence="2" type="ORF">HC235_00190</name>
</gene>
<reference evidence="2 3" key="1">
    <citation type="journal article" date="2020" name="Nat. Commun.">
        <title>The structures of two archaeal type IV pili illuminate evolutionary relationships.</title>
        <authorList>
            <person name="Wang F."/>
            <person name="Baquero D.P."/>
            <person name="Su Z."/>
            <person name="Beltran L.C."/>
            <person name="Prangishvili D."/>
            <person name="Krupovic M."/>
            <person name="Egelman E.H."/>
        </authorList>
    </citation>
    <scope>NUCLEOTIDE SEQUENCE [LARGE SCALE GENOMIC DNA]</scope>
    <source>
        <strain evidence="2 3">2GA</strain>
    </source>
</reference>
<dbReference type="Proteomes" id="UP000554766">
    <property type="component" value="Unassembled WGS sequence"/>
</dbReference>
<feature type="transmembrane region" description="Helical" evidence="1">
    <location>
        <begin position="99"/>
        <end position="120"/>
    </location>
</feature>
<evidence type="ECO:0000313" key="3">
    <source>
        <dbReference type="Proteomes" id="UP000554766"/>
    </source>
</evidence>
<name>A0A7L4P519_9CREN</name>
<accession>A0A7L4P519</accession>
<keyword evidence="1" id="KW-0812">Transmembrane</keyword>
<organism evidence="2 3">
    <name type="scientific">Pyrobaculum arsenaticum</name>
    <dbReference type="NCBI Taxonomy" id="121277"/>
    <lineage>
        <taxon>Archaea</taxon>
        <taxon>Thermoproteota</taxon>
        <taxon>Thermoprotei</taxon>
        <taxon>Thermoproteales</taxon>
        <taxon>Thermoproteaceae</taxon>
        <taxon>Pyrobaculum</taxon>
    </lineage>
</organism>
<keyword evidence="3" id="KW-1185">Reference proteome</keyword>
<comment type="caution">
    <text evidence="2">The sequence shown here is derived from an EMBL/GenBank/DDBJ whole genome shotgun (WGS) entry which is preliminary data.</text>
</comment>
<dbReference type="EMBL" id="JAAVJF010000001">
    <property type="protein sequence ID" value="NYR14415.1"/>
    <property type="molecule type" value="Genomic_DNA"/>
</dbReference>
<dbReference type="OMA" id="IMAAVWE"/>
<feature type="transmembrane region" description="Helical" evidence="1">
    <location>
        <begin position="69"/>
        <end position="92"/>
    </location>
</feature>
<protein>
    <submittedName>
        <fullName evidence="2">Uncharacterized protein</fullName>
    </submittedName>
</protein>
<evidence type="ECO:0000313" key="2">
    <source>
        <dbReference type="EMBL" id="NYR14415.1"/>
    </source>
</evidence>
<keyword evidence="1" id="KW-0472">Membrane</keyword>
<keyword evidence="1" id="KW-1133">Transmembrane helix</keyword>